<dbReference type="GO" id="GO:0005737">
    <property type="term" value="C:cytoplasm"/>
    <property type="evidence" value="ECO:0007669"/>
    <property type="project" value="UniProtKB-SubCell"/>
</dbReference>
<dbReference type="Gene3D" id="3.40.1390.10">
    <property type="entry name" value="MurE/MurF, N-terminal domain"/>
    <property type="match status" value="1"/>
</dbReference>
<comment type="function">
    <text evidence="3">Catalyzes the addition of an amino acid to the nucleotide precursor UDP-N-acetylmuramoyl-L-alanyl-D-glutamate (UMAG) in the biosynthesis of bacterial cell-wall peptidoglycan.</text>
</comment>
<feature type="binding site" evidence="3">
    <location>
        <begin position="126"/>
        <end position="132"/>
    </location>
    <ligand>
        <name>ATP</name>
        <dbReference type="ChEBI" id="CHEBI:30616"/>
    </ligand>
</feature>
<dbReference type="NCBIfam" id="TIGR01085">
    <property type="entry name" value="murE"/>
    <property type="match status" value="1"/>
</dbReference>
<keyword evidence="3 4" id="KW-0132">Cell division</keyword>
<dbReference type="InterPro" id="IPR035911">
    <property type="entry name" value="MurE/MurF_N"/>
</dbReference>
<dbReference type="Pfam" id="PF02875">
    <property type="entry name" value="Mur_ligase_C"/>
    <property type="match status" value="1"/>
</dbReference>
<feature type="binding site" evidence="3">
    <location>
        <position position="48"/>
    </location>
    <ligand>
        <name>UDP-N-acetyl-alpha-D-muramoyl-L-alanyl-D-glutamate</name>
        <dbReference type="ChEBI" id="CHEBI:83900"/>
    </ligand>
</feature>
<dbReference type="InterPro" id="IPR036565">
    <property type="entry name" value="Mur-like_cat_sf"/>
</dbReference>
<dbReference type="InterPro" id="IPR005761">
    <property type="entry name" value="UDP-N-AcMur-Glu-dNH2Pim_ligase"/>
</dbReference>
<keyword evidence="8" id="KW-1185">Reference proteome</keyword>
<feature type="domain" description="Mur ligase central" evidence="6">
    <location>
        <begin position="125"/>
        <end position="327"/>
    </location>
</feature>
<comment type="similarity">
    <text evidence="2 3">Belongs to the MurCDEF family. MurE subfamily.</text>
</comment>
<dbReference type="Gene3D" id="3.40.1190.10">
    <property type="entry name" value="Mur-like, catalytic domain"/>
    <property type="match status" value="1"/>
</dbReference>
<dbReference type="Proteomes" id="UP000016057">
    <property type="component" value="Unassembled WGS sequence"/>
</dbReference>
<dbReference type="AlphaFoldDB" id="K8ZMK5"/>
<dbReference type="EC" id="6.3.2.-" evidence="3"/>
<keyword evidence="3 4" id="KW-0961">Cell wall biogenesis/degradation</keyword>
<dbReference type="GO" id="GO:0009252">
    <property type="term" value="P:peptidoglycan biosynthetic process"/>
    <property type="evidence" value="ECO:0007669"/>
    <property type="project" value="UniProtKB-UniRule"/>
</dbReference>
<dbReference type="HAMAP" id="MF_00208">
    <property type="entry name" value="MurE"/>
    <property type="match status" value="1"/>
</dbReference>
<dbReference type="GO" id="GO:0051301">
    <property type="term" value="P:cell division"/>
    <property type="evidence" value="ECO:0007669"/>
    <property type="project" value="UniProtKB-KW"/>
</dbReference>
<dbReference type="InterPro" id="IPR036615">
    <property type="entry name" value="Mur_ligase_C_dom_sf"/>
</dbReference>
<comment type="PTM">
    <text evidence="3">Carboxylation is probably crucial for Mg(2+) binding and, consequently, for the gamma-phosphate positioning of ATP.</text>
</comment>
<evidence type="ECO:0000259" key="5">
    <source>
        <dbReference type="Pfam" id="PF02875"/>
    </source>
</evidence>
<evidence type="ECO:0000313" key="8">
    <source>
        <dbReference type="Proteomes" id="UP000016057"/>
    </source>
</evidence>
<keyword evidence="3 4" id="KW-0573">Peptidoglycan synthesis</keyword>
<dbReference type="PANTHER" id="PTHR23135">
    <property type="entry name" value="MUR LIGASE FAMILY MEMBER"/>
    <property type="match status" value="1"/>
</dbReference>
<gene>
    <name evidence="3" type="primary">murE</name>
    <name evidence="7" type="ORF">C683_1126</name>
</gene>
<dbReference type="InterPro" id="IPR004101">
    <property type="entry name" value="Mur_ligase_C"/>
</dbReference>
<keyword evidence="3" id="KW-0963">Cytoplasm</keyword>
<evidence type="ECO:0000256" key="4">
    <source>
        <dbReference type="RuleBase" id="RU004135"/>
    </source>
</evidence>
<evidence type="ECO:0000256" key="1">
    <source>
        <dbReference type="ARBA" id="ARBA00004752"/>
    </source>
</evidence>
<feature type="domain" description="Mur ligase C-terminal" evidence="5">
    <location>
        <begin position="349"/>
        <end position="476"/>
    </location>
</feature>
<keyword evidence="3 4" id="KW-0131">Cell cycle</keyword>
<feature type="binding site" evidence="3">
    <location>
        <position position="205"/>
    </location>
    <ligand>
        <name>UDP-N-acetyl-alpha-D-muramoyl-L-alanyl-D-glutamate</name>
        <dbReference type="ChEBI" id="CHEBI:83900"/>
    </ligand>
</feature>
<keyword evidence="3 4" id="KW-0133">Cell shape</keyword>
<dbReference type="PATRIC" id="fig|1234409.3.peg.1078"/>
<evidence type="ECO:0000259" key="6">
    <source>
        <dbReference type="Pfam" id="PF08245"/>
    </source>
</evidence>
<protein>
    <recommendedName>
        <fullName evidence="3">UDP-N-acetylmuramyl-tripeptide synthetase</fullName>
        <ecNumber evidence="3">6.3.2.-</ecNumber>
    </recommendedName>
    <alternativeName>
        <fullName evidence="3">UDP-MurNAc-tripeptide synthetase</fullName>
    </alternativeName>
</protein>
<dbReference type="UniPathway" id="UPA00219"/>
<comment type="caution">
    <text evidence="7">The sequence shown here is derived from an EMBL/GenBank/DDBJ whole genome shotgun (WGS) entry which is preliminary data.</text>
</comment>
<proteinExistence type="inferred from homology"/>
<comment type="caution">
    <text evidence="3">Lacks conserved residue(s) required for the propagation of feature annotation.</text>
</comment>
<comment type="subcellular location">
    <subcellularLocation>
        <location evidence="3 4">Cytoplasm</location>
    </subcellularLocation>
</comment>
<comment type="cofactor">
    <cofactor evidence="3">
        <name>Mg(2+)</name>
        <dbReference type="ChEBI" id="CHEBI:18420"/>
    </cofactor>
</comment>
<evidence type="ECO:0000256" key="3">
    <source>
        <dbReference type="HAMAP-Rule" id="MF_00208"/>
    </source>
</evidence>
<feature type="binding site" evidence="3">
    <location>
        <position position="197"/>
    </location>
    <ligand>
        <name>UDP-N-acetyl-alpha-D-muramoyl-L-alanyl-D-glutamate</name>
        <dbReference type="ChEBI" id="CHEBI:83900"/>
    </ligand>
</feature>
<sequence>MSEKRQITLEEIVELLKEHHLLKEVWQKGKAHFQLLDNETYEQVTYDSRQVERNSLFICKGQNFKMDFLTMAQEKGAVAYLSETHFPEMEAMTAILVTDVRKAMACVAMAFYGYPQKELKIIAYTGTKGKTTSAYFCKSILDEWTDHHCALLSTMETILDGKTKQKSKLTTPESLDLYAMFREAVDHGMTHLVMEVSSQAYKLHRVYGLTFDIGIFLNLSPDHIGPIEHPTYEDYIYCKSELIENSRLMIIEDEIDQKEFLLEKAAALHVPVITYGKTEAADYEWKSKGSGIFSVETHGSDVELSGEYQTQLLGDFNQSNGLSALIACRQLGADEESLREGLRKALVPGRMECLKKEGEPVVYIDYAHNYLSASSLLSFIKKEYPQQKIYVVVGSTGNKAESRRQDFGRVLSEYADYAVLTSDDPGYEDPREINAEIIAAMDSKVPYTEIVDRKEAIEFILDKATKDDIVVLMGKGRDASQQICGESVPYLGDVTIAKNYLGIESE</sequence>
<dbReference type="Pfam" id="PF08245">
    <property type="entry name" value="Mur_ligase_M"/>
    <property type="match status" value="1"/>
</dbReference>
<dbReference type="GO" id="GO:0016881">
    <property type="term" value="F:acid-amino acid ligase activity"/>
    <property type="evidence" value="ECO:0007669"/>
    <property type="project" value="UniProtKB-UniRule"/>
</dbReference>
<evidence type="ECO:0000313" key="7">
    <source>
        <dbReference type="EMBL" id="EKU26851.1"/>
    </source>
</evidence>
<dbReference type="GO" id="GO:0005524">
    <property type="term" value="F:ATP binding"/>
    <property type="evidence" value="ECO:0007669"/>
    <property type="project" value="UniProtKB-UniRule"/>
</dbReference>
<dbReference type="GO" id="GO:0071555">
    <property type="term" value="P:cell wall organization"/>
    <property type="evidence" value="ECO:0007669"/>
    <property type="project" value="UniProtKB-KW"/>
</dbReference>
<dbReference type="SUPFAM" id="SSF63418">
    <property type="entry name" value="MurE/MurF N-terminal domain"/>
    <property type="match status" value="1"/>
</dbReference>
<dbReference type="eggNOG" id="COG0769">
    <property type="taxonomic scope" value="Bacteria"/>
</dbReference>
<dbReference type="Gene3D" id="3.90.190.20">
    <property type="entry name" value="Mur ligase, C-terminal domain"/>
    <property type="match status" value="1"/>
</dbReference>
<dbReference type="OrthoDB" id="9800958at2"/>
<dbReference type="InterPro" id="IPR013221">
    <property type="entry name" value="Mur_ligase_cen"/>
</dbReference>
<evidence type="ECO:0000256" key="2">
    <source>
        <dbReference type="ARBA" id="ARBA00005898"/>
    </source>
</evidence>
<comment type="pathway">
    <text evidence="1 3 4">Cell wall biogenesis; peptidoglycan biosynthesis.</text>
</comment>
<accession>K8ZMK5</accession>
<name>K8ZMK5_9ENTE</name>
<feature type="modified residue" description="N6-carboxylysine" evidence="3">
    <location>
        <position position="239"/>
    </location>
</feature>
<dbReference type="GO" id="GO:0000287">
    <property type="term" value="F:magnesium ion binding"/>
    <property type="evidence" value="ECO:0007669"/>
    <property type="project" value="UniProtKB-UniRule"/>
</dbReference>
<dbReference type="EMBL" id="AMYT01000022">
    <property type="protein sequence ID" value="EKU26851.1"/>
    <property type="molecule type" value="Genomic_DNA"/>
</dbReference>
<keyword evidence="3 7" id="KW-0436">Ligase</keyword>
<keyword evidence="3" id="KW-0547">Nucleotide-binding</keyword>
<dbReference type="STRING" id="1234409.C683_1126"/>
<dbReference type="SUPFAM" id="SSF53623">
    <property type="entry name" value="MurD-like peptide ligases, catalytic domain"/>
    <property type="match status" value="1"/>
</dbReference>
<feature type="binding site" evidence="3">
    <location>
        <begin position="170"/>
        <end position="171"/>
    </location>
    <ligand>
        <name>UDP-N-acetyl-alpha-D-muramoyl-L-alanyl-D-glutamate</name>
        <dbReference type="ChEBI" id="CHEBI:83900"/>
    </ligand>
</feature>
<reference evidence="7 8" key="1">
    <citation type="journal article" date="2013" name="Genome Announc.">
        <title>Draft Genome Sequence of Catellicoccus marimammalium, a Novel Species Commonly Found in Gull Feces.</title>
        <authorList>
            <person name="Weigand M.R."/>
            <person name="Ryu H."/>
            <person name="Bozcek L."/>
            <person name="Konstantinidis K.T."/>
            <person name="Santo Domingo J.W."/>
        </authorList>
    </citation>
    <scope>NUCLEOTIDE SEQUENCE [LARGE SCALE GENOMIC DNA]</scope>
    <source>
        <strain evidence="7 8">M35/04/3</strain>
    </source>
</reference>
<dbReference type="PANTHER" id="PTHR23135:SF4">
    <property type="entry name" value="UDP-N-ACETYLMURAMOYL-L-ALANYL-D-GLUTAMATE--2,6-DIAMINOPIMELATE LIGASE MURE HOMOLOG, CHLOROPLASTIC"/>
    <property type="match status" value="1"/>
</dbReference>
<organism evidence="7 8">
    <name type="scientific">Catellicoccus marimammalium M35/04/3</name>
    <dbReference type="NCBI Taxonomy" id="1234409"/>
    <lineage>
        <taxon>Bacteria</taxon>
        <taxon>Bacillati</taxon>
        <taxon>Bacillota</taxon>
        <taxon>Bacilli</taxon>
        <taxon>Lactobacillales</taxon>
        <taxon>Enterococcaceae</taxon>
        <taxon>Catellicoccus</taxon>
    </lineage>
</organism>
<dbReference type="SUPFAM" id="SSF53244">
    <property type="entry name" value="MurD-like peptide ligases, peptide-binding domain"/>
    <property type="match status" value="1"/>
</dbReference>
<keyword evidence="3" id="KW-0460">Magnesium</keyword>
<dbReference type="RefSeq" id="WP_009491926.1">
    <property type="nucleotide sequence ID" value="NZ_AMYT01000022.1"/>
</dbReference>
<dbReference type="NCBIfam" id="NF010628">
    <property type="entry name" value="PRK14022.1"/>
    <property type="match status" value="1"/>
</dbReference>
<dbReference type="GO" id="GO:0008360">
    <property type="term" value="P:regulation of cell shape"/>
    <property type="evidence" value="ECO:0007669"/>
    <property type="project" value="UniProtKB-KW"/>
</dbReference>
<keyword evidence="3" id="KW-0067">ATP-binding</keyword>